<comment type="subcellular location">
    <subcellularLocation>
        <location evidence="1">Nucleus</location>
    </subcellularLocation>
</comment>
<accession>A0A7E4VWG6</accession>
<dbReference type="SMART" id="SM01114">
    <property type="entry name" value="CXC"/>
    <property type="match status" value="2"/>
</dbReference>
<dbReference type="InterPro" id="IPR005172">
    <property type="entry name" value="CRC"/>
</dbReference>
<feature type="region of interest" description="Disordered" evidence="4">
    <location>
        <begin position="36"/>
        <end position="60"/>
    </location>
</feature>
<dbReference type="Proteomes" id="UP000492821">
    <property type="component" value="Unassembled WGS sequence"/>
</dbReference>
<keyword evidence="3" id="KW-0539">Nucleus</keyword>
<name>A0A7E4VWG6_PANRE</name>
<evidence type="ECO:0000256" key="4">
    <source>
        <dbReference type="SAM" id="MobiDB-lite"/>
    </source>
</evidence>
<feature type="compositionally biased region" description="Polar residues" evidence="4">
    <location>
        <begin position="44"/>
        <end position="60"/>
    </location>
</feature>
<dbReference type="Pfam" id="PF03638">
    <property type="entry name" value="TCR"/>
    <property type="match status" value="2"/>
</dbReference>
<comment type="similarity">
    <text evidence="2">Belongs to the lin-54 family.</text>
</comment>
<keyword evidence="6" id="KW-1185">Reference proteome</keyword>
<reference evidence="6" key="1">
    <citation type="journal article" date="2013" name="Genetics">
        <title>The draft genome and transcriptome of Panagrellus redivivus are shaped by the harsh demands of a free-living lifestyle.</title>
        <authorList>
            <person name="Srinivasan J."/>
            <person name="Dillman A.R."/>
            <person name="Macchietto M.G."/>
            <person name="Heikkinen L."/>
            <person name="Lakso M."/>
            <person name="Fracchia K.M."/>
            <person name="Antoshechkin I."/>
            <person name="Mortazavi A."/>
            <person name="Wong G."/>
            <person name="Sternberg P.W."/>
        </authorList>
    </citation>
    <scope>NUCLEOTIDE SEQUENCE [LARGE SCALE GENOMIC DNA]</scope>
    <source>
        <strain evidence="6">MT8872</strain>
    </source>
</reference>
<dbReference type="WBParaSite" id="Pan_g4244.t1">
    <property type="protein sequence ID" value="Pan_g4244.t1"/>
    <property type="gene ID" value="Pan_g4244"/>
</dbReference>
<reference evidence="7" key="2">
    <citation type="submission" date="2020-10" db="UniProtKB">
        <authorList>
            <consortium name="WormBaseParasite"/>
        </authorList>
    </citation>
    <scope>IDENTIFICATION</scope>
</reference>
<dbReference type="PANTHER" id="PTHR12446">
    <property type="entry name" value="TESMIN/TSO1-RELATED"/>
    <property type="match status" value="1"/>
</dbReference>
<protein>
    <submittedName>
        <fullName evidence="7">CRC domain-containing protein</fullName>
    </submittedName>
</protein>
<evidence type="ECO:0000256" key="3">
    <source>
        <dbReference type="ARBA" id="ARBA00023242"/>
    </source>
</evidence>
<feature type="domain" description="CRC" evidence="5">
    <location>
        <begin position="170"/>
        <end position="303"/>
    </location>
</feature>
<evidence type="ECO:0000256" key="1">
    <source>
        <dbReference type="ARBA" id="ARBA00004123"/>
    </source>
</evidence>
<dbReference type="InterPro" id="IPR028307">
    <property type="entry name" value="Lin-54_fam"/>
</dbReference>
<dbReference type="InterPro" id="IPR033467">
    <property type="entry name" value="Tesmin/TSO1-like_CXC"/>
</dbReference>
<proteinExistence type="inferred from homology"/>
<sequence length="385" mass="41979">MASDLHGAILIRERTLNVDEALTVLENSVADLYDEDSGLPPTPISYSPDGTSGQVTRAGSSLPMTPDVAMSPFSAGFPKASPGSRPVMRISSTDSLGSVISHLGRDLSNAELTSIGSDVFYYSEDYEVSQDGSEYKVRTPVTSFPPIISPMRVIAETKNRKPNAILPFSAKKGCNCTKSQCIKMYCTCFARGHFCLDCGCKDCHNSLDHSVERGNAIRHALGKNSNAFKPKIVDTTASSPSGNDDVFITPDTPKIPTEKLDRTHKKGCRCTRSNCLKRYCECFDGNIGCTSKCKCLSCENTEARRNVIFAKFALEANPENQTVFDAGDEIPAWLYLKDNVIEAFTQVLCSKAHELEESGETDETTVATALLHEFGNCFGMILNEN</sequence>
<dbReference type="GO" id="GO:0006355">
    <property type="term" value="P:regulation of DNA-templated transcription"/>
    <property type="evidence" value="ECO:0007669"/>
    <property type="project" value="TreeGrafter"/>
</dbReference>
<dbReference type="PROSITE" id="PS51634">
    <property type="entry name" value="CRC"/>
    <property type="match status" value="1"/>
</dbReference>
<evidence type="ECO:0000256" key="2">
    <source>
        <dbReference type="ARBA" id="ARBA00007267"/>
    </source>
</evidence>
<dbReference type="PANTHER" id="PTHR12446:SF34">
    <property type="entry name" value="PROTEIN LIN-54 HOMOLOG"/>
    <property type="match status" value="1"/>
</dbReference>
<organism evidence="6 7">
    <name type="scientific">Panagrellus redivivus</name>
    <name type="common">Microworm</name>
    <dbReference type="NCBI Taxonomy" id="6233"/>
    <lineage>
        <taxon>Eukaryota</taxon>
        <taxon>Metazoa</taxon>
        <taxon>Ecdysozoa</taxon>
        <taxon>Nematoda</taxon>
        <taxon>Chromadorea</taxon>
        <taxon>Rhabditida</taxon>
        <taxon>Tylenchina</taxon>
        <taxon>Panagrolaimomorpha</taxon>
        <taxon>Panagrolaimoidea</taxon>
        <taxon>Panagrolaimidae</taxon>
        <taxon>Panagrellus</taxon>
    </lineage>
</organism>
<evidence type="ECO:0000313" key="7">
    <source>
        <dbReference type="WBParaSite" id="Pan_g4244.t1"/>
    </source>
</evidence>
<dbReference type="GO" id="GO:0005634">
    <property type="term" value="C:nucleus"/>
    <property type="evidence" value="ECO:0007669"/>
    <property type="project" value="UniProtKB-SubCell"/>
</dbReference>
<evidence type="ECO:0000259" key="5">
    <source>
        <dbReference type="PROSITE" id="PS51634"/>
    </source>
</evidence>
<dbReference type="AlphaFoldDB" id="A0A7E4VWG6"/>
<evidence type="ECO:0000313" key="6">
    <source>
        <dbReference type="Proteomes" id="UP000492821"/>
    </source>
</evidence>